<dbReference type="KEGG" id="dmm:dnm_014550"/>
<accession>A0A975BHM7</accession>
<gene>
    <name evidence="1" type="ORF">dnm_014550</name>
</gene>
<dbReference type="AlphaFoldDB" id="A0A975BHM7"/>
<sequence>MNGGKKMKIIAFNGSARKDGNTAILNQICDGETRRGGI</sequence>
<dbReference type="Proteomes" id="UP000663722">
    <property type="component" value="Chromosome"/>
</dbReference>
<proteinExistence type="predicted"/>
<keyword evidence="2" id="KW-1185">Reference proteome</keyword>
<evidence type="ECO:0000313" key="1">
    <source>
        <dbReference type="EMBL" id="QTA85445.1"/>
    </source>
</evidence>
<dbReference type="EMBL" id="CP061800">
    <property type="protein sequence ID" value="QTA85445.1"/>
    <property type="molecule type" value="Genomic_DNA"/>
</dbReference>
<reference evidence="1" key="1">
    <citation type="journal article" date="2021" name="Microb. Physiol.">
        <title>Proteogenomic Insights into the Physiology of Marine, Sulfate-Reducing, Filamentous Desulfonema limicola and Desulfonema magnum.</title>
        <authorList>
            <person name="Schnaars V."/>
            <person name="Wohlbrand L."/>
            <person name="Scheve S."/>
            <person name="Hinrichs C."/>
            <person name="Reinhardt R."/>
            <person name="Rabus R."/>
        </authorList>
    </citation>
    <scope>NUCLEOTIDE SEQUENCE</scope>
    <source>
        <strain evidence="1">4be13</strain>
    </source>
</reference>
<organism evidence="1 2">
    <name type="scientific">Desulfonema magnum</name>
    <dbReference type="NCBI Taxonomy" id="45655"/>
    <lineage>
        <taxon>Bacteria</taxon>
        <taxon>Pseudomonadati</taxon>
        <taxon>Thermodesulfobacteriota</taxon>
        <taxon>Desulfobacteria</taxon>
        <taxon>Desulfobacterales</taxon>
        <taxon>Desulfococcaceae</taxon>
        <taxon>Desulfonema</taxon>
    </lineage>
</organism>
<protein>
    <submittedName>
        <fullName evidence="1">Uncharacterized protein</fullName>
    </submittedName>
</protein>
<evidence type="ECO:0000313" key="2">
    <source>
        <dbReference type="Proteomes" id="UP000663722"/>
    </source>
</evidence>
<name>A0A975BHM7_9BACT</name>